<dbReference type="InterPro" id="IPR009057">
    <property type="entry name" value="Homeodomain-like_sf"/>
</dbReference>
<dbReference type="PANTHER" id="PTHR30055">
    <property type="entry name" value="HTH-TYPE TRANSCRIPTIONAL REGULATOR RUTR"/>
    <property type="match status" value="1"/>
</dbReference>
<dbReference type="InterPro" id="IPR050109">
    <property type="entry name" value="HTH-type_TetR-like_transc_reg"/>
</dbReference>
<evidence type="ECO:0000313" key="7">
    <source>
        <dbReference type="Proteomes" id="UP000703038"/>
    </source>
</evidence>
<dbReference type="InterPro" id="IPR041347">
    <property type="entry name" value="MftR_C"/>
</dbReference>
<gene>
    <name evidence="6" type="ORF">JOE42_003209</name>
</gene>
<evidence type="ECO:0000259" key="5">
    <source>
        <dbReference type="PROSITE" id="PS50977"/>
    </source>
</evidence>
<keyword evidence="3" id="KW-0804">Transcription</keyword>
<evidence type="ECO:0000256" key="1">
    <source>
        <dbReference type="ARBA" id="ARBA00023015"/>
    </source>
</evidence>
<proteinExistence type="predicted"/>
<accession>A0ABS2KYW0</accession>
<dbReference type="RefSeq" id="WP_204869273.1">
    <property type="nucleotide sequence ID" value="NZ_JAFBBK010000001.1"/>
</dbReference>
<dbReference type="PROSITE" id="PS50977">
    <property type="entry name" value="HTH_TETR_2"/>
    <property type="match status" value="1"/>
</dbReference>
<reference evidence="6 7" key="1">
    <citation type="submission" date="2021-01" db="EMBL/GenBank/DDBJ databases">
        <title>Genomics of switchgrass bacterial isolates.</title>
        <authorList>
            <person name="Shade A."/>
        </authorList>
    </citation>
    <scope>NUCLEOTIDE SEQUENCE [LARGE SCALE GENOMIC DNA]</scope>
    <source>
        <strain evidence="6 7">PvP111</strain>
    </source>
</reference>
<dbReference type="SUPFAM" id="SSF46689">
    <property type="entry name" value="Homeodomain-like"/>
    <property type="match status" value="1"/>
</dbReference>
<comment type="caution">
    <text evidence="6">The sequence shown here is derived from an EMBL/GenBank/DDBJ whole genome shotgun (WGS) entry which is preliminary data.</text>
</comment>
<sequence>MAAHDEPRETEDSRFRLEVMGAALELFESKGYEATTVDQIAESAGLSRRTFFRQFRSKEDVVFLDHDATLAHVQDFLGTTDLDPYDAVCEAAARVFARFSGTPDTTRRRYRVLQTVPALRERELVMVLRYERVFVDTLRRGAPTQEPLSLVQFAAAVTATHNYLLRTWLRDGARVEVEDVRRALGAVKRRFVTDTAGDRPTALVLPPGTSVADVTTLLAQHFGDGLTTTP</sequence>
<evidence type="ECO:0000313" key="6">
    <source>
        <dbReference type="EMBL" id="MBM7416476.1"/>
    </source>
</evidence>
<feature type="DNA-binding region" description="H-T-H motif" evidence="4">
    <location>
        <begin position="36"/>
        <end position="55"/>
    </location>
</feature>
<dbReference type="Pfam" id="PF00440">
    <property type="entry name" value="TetR_N"/>
    <property type="match status" value="1"/>
</dbReference>
<keyword evidence="1" id="KW-0805">Transcription regulation</keyword>
<dbReference type="Gene3D" id="1.10.357.10">
    <property type="entry name" value="Tetracycline Repressor, domain 2"/>
    <property type="match status" value="1"/>
</dbReference>
<dbReference type="PANTHER" id="PTHR30055:SF234">
    <property type="entry name" value="HTH-TYPE TRANSCRIPTIONAL REGULATOR BETI"/>
    <property type="match status" value="1"/>
</dbReference>
<evidence type="ECO:0000256" key="4">
    <source>
        <dbReference type="PROSITE-ProRule" id="PRU00335"/>
    </source>
</evidence>
<feature type="domain" description="HTH tetR-type" evidence="5">
    <location>
        <begin position="13"/>
        <end position="73"/>
    </location>
</feature>
<dbReference type="PRINTS" id="PR00455">
    <property type="entry name" value="HTHTETR"/>
</dbReference>
<protein>
    <submittedName>
        <fullName evidence="6">AcrR family transcriptional regulator</fullName>
    </submittedName>
</protein>
<dbReference type="Pfam" id="PF17754">
    <property type="entry name" value="TetR_C_14"/>
    <property type="match status" value="1"/>
</dbReference>
<dbReference type="EMBL" id="JAFBBK010000001">
    <property type="protein sequence ID" value="MBM7416476.1"/>
    <property type="molecule type" value="Genomic_DNA"/>
</dbReference>
<name>A0ABS2KYW0_9NOCA</name>
<dbReference type="InterPro" id="IPR001647">
    <property type="entry name" value="HTH_TetR"/>
</dbReference>
<keyword evidence="2 4" id="KW-0238">DNA-binding</keyword>
<organism evidence="6 7">
    <name type="scientific">Rhodococcoides corynebacterioides</name>
    <dbReference type="NCBI Taxonomy" id="53972"/>
    <lineage>
        <taxon>Bacteria</taxon>
        <taxon>Bacillati</taxon>
        <taxon>Actinomycetota</taxon>
        <taxon>Actinomycetes</taxon>
        <taxon>Mycobacteriales</taxon>
        <taxon>Nocardiaceae</taxon>
        <taxon>Rhodococcoides</taxon>
    </lineage>
</organism>
<dbReference type="Proteomes" id="UP000703038">
    <property type="component" value="Unassembled WGS sequence"/>
</dbReference>
<evidence type="ECO:0000256" key="2">
    <source>
        <dbReference type="ARBA" id="ARBA00023125"/>
    </source>
</evidence>
<evidence type="ECO:0000256" key="3">
    <source>
        <dbReference type="ARBA" id="ARBA00023163"/>
    </source>
</evidence>
<keyword evidence="7" id="KW-1185">Reference proteome</keyword>